<dbReference type="PROSITE" id="PS00022">
    <property type="entry name" value="EGF_1"/>
    <property type="match status" value="1"/>
</dbReference>
<feature type="compositionally biased region" description="Polar residues" evidence="2">
    <location>
        <begin position="400"/>
        <end position="410"/>
    </location>
</feature>
<feature type="compositionally biased region" description="Low complexity" evidence="2">
    <location>
        <begin position="43"/>
        <end position="52"/>
    </location>
</feature>
<keyword evidence="3" id="KW-1133">Transmembrane helix</keyword>
<keyword evidence="3" id="KW-0812">Transmembrane</keyword>
<keyword evidence="1" id="KW-1015">Disulfide bond</keyword>
<dbReference type="PANTHER" id="PTHR17178:SF0">
    <property type="entry name" value="SERGLYCIN"/>
    <property type="match status" value="1"/>
</dbReference>
<evidence type="ECO:0000256" key="1">
    <source>
        <dbReference type="PROSITE-ProRule" id="PRU00076"/>
    </source>
</evidence>
<feature type="compositionally biased region" description="Polar residues" evidence="2">
    <location>
        <begin position="551"/>
        <end position="573"/>
    </location>
</feature>
<feature type="compositionally biased region" description="Basic and acidic residues" evidence="2">
    <location>
        <begin position="326"/>
        <end position="344"/>
    </location>
</feature>
<feature type="transmembrane region" description="Helical" evidence="3">
    <location>
        <begin position="620"/>
        <end position="646"/>
    </location>
</feature>
<feature type="compositionally biased region" description="Low complexity" evidence="2">
    <location>
        <begin position="125"/>
        <end position="140"/>
    </location>
</feature>
<feature type="compositionally biased region" description="Low complexity" evidence="2">
    <location>
        <begin position="594"/>
        <end position="604"/>
    </location>
</feature>
<protein>
    <recommendedName>
        <fullName evidence="4">EGF-like domain-containing protein</fullName>
    </recommendedName>
</protein>
<comment type="caution">
    <text evidence="5">The sequence shown here is derived from an EMBL/GenBank/DDBJ whole genome shotgun (WGS) entry which is preliminary data.</text>
</comment>
<feature type="region of interest" description="Disordered" evidence="2">
    <location>
        <begin position="508"/>
        <end position="605"/>
    </location>
</feature>
<name>A0A9P9Y4U2_9HYPO</name>
<dbReference type="OrthoDB" id="283575at2759"/>
<organism evidence="5 6">
    <name type="scientific">Emericellopsis cladophorae</name>
    <dbReference type="NCBI Taxonomy" id="2686198"/>
    <lineage>
        <taxon>Eukaryota</taxon>
        <taxon>Fungi</taxon>
        <taxon>Dikarya</taxon>
        <taxon>Ascomycota</taxon>
        <taxon>Pezizomycotina</taxon>
        <taxon>Sordariomycetes</taxon>
        <taxon>Hypocreomycetidae</taxon>
        <taxon>Hypocreales</taxon>
        <taxon>Bionectriaceae</taxon>
        <taxon>Emericellopsis</taxon>
    </lineage>
</organism>
<dbReference type="Proteomes" id="UP001055219">
    <property type="component" value="Unassembled WGS sequence"/>
</dbReference>
<feature type="region of interest" description="Disordered" evidence="2">
    <location>
        <begin position="1"/>
        <end position="463"/>
    </location>
</feature>
<feature type="compositionally biased region" description="Basic and acidic residues" evidence="2">
    <location>
        <begin position="412"/>
        <end position="424"/>
    </location>
</feature>
<feature type="compositionally biased region" description="Polar residues" evidence="2">
    <location>
        <begin position="189"/>
        <end position="199"/>
    </location>
</feature>
<evidence type="ECO:0000256" key="2">
    <source>
        <dbReference type="SAM" id="MobiDB-lite"/>
    </source>
</evidence>
<feature type="compositionally biased region" description="Low complexity" evidence="2">
    <location>
        <begin position="363"/>
        <end position="385"/>
    </location>
</feature>
<gene>
    <name evidence="5" type="ORF">J7T54_002207</name>
</gene>
<dbReference type="PROSITE" id="PS50026">
    <property type="entry name" value="EGF_3"/>
    <property type="match status" value="1"/>
</dbReference>
<keyword evidence="1" id="KW-0245">EGF-like domain</keyword>
<feature type="compositionally biased region" description="Basic residues" evidence="2">
    <location>
        <begin position="813"/>
        <end position="833"/>
    </location>
</feature>
<dbReference type="GeneID" id="75828720"/>
<evidence type="ECO:0000259" key="4">
    <source>
        <dbReference type="PROSITE" id="PS50026"/>
    </source>
</evidence>
<evidence type="ECO:0000313" key="6">
    <source>
        <dbReference type="Proteomes" id="UP001055219"/>
    </source>
</evidence>
<feature type="domain" description="EGF-like" evidence="4">
    <location>
        <begin position="658"/>
        <end position="695"/>
    </location>
</feature>
<keyword evidence="3" id="KW-0472">Membrane</keyword>
<dbReference type="PROSITE" id="PS01186">
    <property type="entry name" value="EGF_2"/>
    <property type="match status" value="1"/>
</dbReference>
<sequence length="833" mass="88537">MSQSQNGWNMDRPRAGSVKRAREQAATAQGRAPRRPPPPPSSATPTMPAATPLEDGSSSPRGYLSPPPRRHMPPPSQPPPTIQLPPAPPSRARVPPGSEGKSGISRPSQAPQWPLPPGSPLTPVNNKSSSSTSNSNNYQNDYFQPRQPDRPTQAPPRPLQAPARPARPSRIPSMVDKTGPQEPTPVFRNPQQASDSQDVMEQGLSPPMSATPATPISRLTTSSVGSIPEFPTPGASTRASQEPPAQQMPMPPRRSVNLGPPPAGRRGPSSYYSNATFVSPIPEESTRSHGSYASSAAIPGVWNPASPLTPTTYDHSYTDSYYDDSVTDKSRDSQGDDFGDESKLVRSASVGKKGKAALVDNKPGATTSGASTEAASAAAPARPLAQPVQPFATGTGYIEDSTSSETIRTAQRSKEAQPTVEKEPQLLMPVAYNATPPLRSPSASPLPVPERSWSKRISGIKRPPNLDIDAVRAAEARGSITSLPDLIKRATRLAAMIERGKRPASRFENFTDYLDKPRGGDGDGDGDSSFNDRHQSGLSDMLAAFPPPGHQQRTSPNGQARRSRTSWFRNTSWPLIPGAKDDQGQHDGAHNEVGPPGATAAATAEKPRPVRRKCCGMPPWAFVLLMILLLCAIAAAIVVPLQFFVFKTLGNHPTPLSALDQCKADLVCRNGGTNVLSQGTCACICTNGFTGADCGAQEEIVDDSDELDEATGVASRSEASSKEDELTFDVTEEVLDFARVAVLYILQEAAASDAEAAQTSLQRFFSGGQAIPSAISQKDAQNVTVGAKDHTVNLVDFGIDLGDGVVGKASSSKSRRTIRRTSSRSSHSRHFGL</sequence>
<dbReference type="AlphaFoldDB" id="A0A9P9Y4U2"/>
<feature type="compositionally biased region" description="Polar residues" evidence="2">
    <location>
        <begin position="211"/>
        <end position="225"/>
    </location>
</feature>
<dbReference type="PANTHER" id="PTHR17178">
    <property type="entry name" value="SECRETORY GRANULE PROTEOGLYCAN CORE PROTEIN"/>
    <property type="match status" value="1"/>
</dbReference>
<dbReference type="CDD" id="cd00054">
    <property type="entry name" value="EGF_CA"/>
    <property type="match status" value="1"/>
</dbReference>
<accession>A0A9P9Y4U2</accession>
<feature type="compositionally biased region" description="Low complexity" evidence="2">
    <location>
        <begin position="436"/>
        <end position="445"/>
    </location>
</feature>
<feature type="compositionally biased region" description="Pro residues" evidence="2">
    <location>
        <begin position="73"/>
        <end position="89"/>
    </location>
</feature>
<comment type="caution">
    <text evidence="1">Lacks conserved residue(s) required for the propagation of feature annotation.</text>
</comment>
<feature type="compositionally biased region" description="Low complexity" evidence="2">
    <location>
        <begin position="311"/>
        <end position="324"/>
    </location>
</feature>
<reference evidence="5" key="2">
    <citation type="submission" date="2022-07" db="EMBL/GenBank/DDBJ databases">
        <authorList>
            <person name="Goncalves M.F.M."/>
            <person name="Hilario S."/>
            <person name="Van De Peer Y."/>
            <person name="Esteves A.C."/>
            <person name="Alves A."/>
        </authorList>
    </citation>
    <scope>NUCLEOTIDE SEQUENCE</scope>
    <source>
        <strain evidence="5">MUM 19.33</strain>
    </source>
</reference>
<reference evidence="5" key="1">
    <citation type="journal article" date="2021" name="J Fungi (Basel)">
        <title>Genomic and Metabolomic Analyses of the Marine Fungus Emericellopsis cladophorae: Insights into Saltwater Adaptability Mechanisms and Its Biosynthetic Potential.</title>
        <authorList>
            <person name="Goncalves M.F.M."/>
            <person name="Hilario S."/>
            <person name="Van de Peer Y."/>
            <person name="Esteves A.C."/>
            <person name="Alves A."/>
        </authorList>
    </citation>
    <scope>NUCLEOTIDE SEQUENCE</scope>
    <source>
        <strain evidence="5">MUM 19.33</strain>
    </source>
</reference>
<dbReference type="RefSeq" id="XP_051363901.1">
    <property type="nucleotide sequence ID" value="XM_051504820.1"/>
</dbReference>
<proteinExistence type="predicted"/>
<evidence type="ECO:0000256" key="3">
    <source>
        <dbReference type="SAM" id="Phobius"/>
    </source>
</evidence>
<keyword evidence="6" id="KW-1185">Reference proteome</keyword>
<feature type="region of interest" description="Disordered" evidence="2">
    <location>
        <begin position="807"/>
        <end position="833"/>
    </location>
</feature>
<dbReference type="InterPro" id="IPR000742">
    <property type="entry name" value="EGF"/>
</dbReference>
<evidence type="ECO:0000313" key="5">
    <source>
        <dbReference type="EMBL" id="KAI6783045.1"/>
    </source>
</evidence>
<feature type="disulfide bond" evidence="1">
    <location>
        <begin position="685"/>
        <end position="694"/>
    </location>
</feature>
<dbReference type="EMBL" id="JAGIXG020000010">
    <property type="protein sequence ID" value="KAI6783045.1"/>
    <property type="molecule type" value="Genomic_DNA"/>
</dbReference>
<feature type="compositionally biased region" description="Basic and acidic residues" evidence="2">
    <location>
        <begin position="579"/>
        <end position="590"/>
    </location>
</feature>